<keyword evidence="2" id="KW-1185">Reference proteome</keyword>
<dbReference type="RefSeq" id="WP_037150210.1">
    <property type="nucleotide sequence ID" value="NZ_JBEAAL010000009.1"/>
</dbReference>
<sequence>MDDYEVPQDLTTLLSRHRTLLLELRRRGETVRVHSFFDELELEERLVCNQIIAWQPADRREALQKLTHLAGYVLATGIPLDAATICHSVEPFFYPPGSVS</sequence>
<accession>A0ABV0M2Z9</accession>
<name>A0ABV0M2Z9_9HYPH</name>
<proteinExistence type="predicted"/>
<evidence type="ECO:0000313" key="2">
    <source>
        <dbReference type="Proteomes" id="UP001496627"/>
    </source>
</evidence>
<dbReference type="EMBL" id="JBEAAL010000009">
    <property type="protein sequence ID" value="MEQ1406242.1"/>
    <property type="molecule type" value="Genomic_DNA"/>
</dbReference>
<dbReference type="Proteomes" id="UP001496627">
    <property type="component" value="Unassembled WGS sequence"/>
</dbReference>
<reference evidence="1 2" key="1">
    <citation type="submission" date="2024-05" db="EMBL/GenBank/DDBJ databases">
        <title>Neorhizobium sp. Rsf11, a plant growth promoting and heavy metal resistant PAH-degrader.</title>
        <authorList>
            <person name="Golubev S.N."/>
            <person name="Muratova A.Y."/>
            <person name="Markelova M.I."/>
        </authorList>
    </citation>
    <scope>NUCLEOTIDE SEQUENCE [LARGE SCALE GENOMIC DNA]</scope>
    <source>
        <strain evidence="1 2">Rsf11</strain>
    </source>
</reference>
<evidence type="ECO:0000313" key="1">
    <source>
        <dbReference type="EMBL" id="MEQ1406242.1"/>
    </source>
</evidence>
<organism evidence="1 2">
    <name type="scientific">Neorhizobium phenanthreniclasticum</name>
    <dbReference type="NCBI Taxonomy" id="3157917"/>
    <lineage>
        <taxon>Bacteria</taxon>
        <taxon>Pseudomonadati</taxon>
        <taxon>Pseudomonadota</taxon>
        <taxon>Alphaproteobacteria</taxon>
        <taxon>Hyphomicrobiales</taxon>
        <taxon>Rhizobiaceae</taxon>
        <taxon>Rhizobium/Agrobacterium group</taxon>
        <taxon>Neorhizobium</taxon>
    </lineage>
</organism>
<gene>
    <name evidence="1" type="ORF">ABK249_15000</name>
</gene>
<comment type="caution">
    <text evidence="1">The sequence shown here is derived from an EMBL/GenBank/DDBJ whole genome shotgun (WGS) entry which is preliminary data.</text>
</comment>
<protein>
    <submittedName>
        <fullName evidence="1">Uncharacterized protein</fullName>
    </submittedName>
</protein>